<dbReference type="Gene3D" id="1.10.357.10">
    <property type="entry name" value="Tetracycline Repressor, domain 2"/>
    <property type="match status" value="1"/>
</dbReference>
<dbReference type="PANTHER" id="PTHR30055:SF235">
    <property type="entry name" value="TRANSCRIPTIONAL REGULATORY PROTEIN"/>
    <property type="match status" value="1"/>
</dbReference>
<organism evidence="5 6">
    <name type="scientific">Cupriavidus respiraculi</name>
    <dbReference type="NCBI Taxonomy" id="195930"/>
    <lineage>
        <taxon>Bacteria</taxon>
        <taxon>Pseudomonadati</taxon>
        <taxon>Pseudomonadota</taxon>
        <taxon>Betaproteobacteria</taxon>
        <taxon>Burkholderiales</taxon>
        <taxon>Burkholderiaceae</taxon>
        <taxon>Cupriavidus</taxon>
    </lineage>
</organism>
<dbReference type="Proteomes" id="UP000721236">
    <property type="component" value="Unassembled WGS sequence"/>
</dbReference>
<evidence type="ECO:0000259" key="4">
    <source>
        <dbReference type="PROSITE" id="PS50977"/>
    </source>
</evidence>
<dbReference type="Pfam" id="PF00440">
    <property type="entry name" value="TetR_N"/>
    <property type="match status" value="1"/>
</dbReference>
<dbReference type="InterPro" id="IPR009057">
    <property type="entry name" value="Homeodomain-like_sf"/>
</dbReference>
<dbReference type="PANTHER" id="PTHR30055">
    <property type="entry name" value="HTH-TYPE TRANSCRIPTIONAL REGULATOR RUTR"/>
    <property type="match status" value="1"/>
</dbReference>
<evidence type="ECO:0000313" key="6">
    <source>
        <dbReference type="Proteomes" id="UP000721236"/>
    </source>
</evidence>
<feature type="region of interest" description="Disordered" evidence="3">
    <location>
        <begin position="1"/>
        <end position="26"/>
    </location>
</feature>
<reference evidence="5 6" key="1">
    <citation type="submission" date="2021-08" db="EMBL/GenBank/DDBJ databases">
        <authorList>
            <person name="Peeters C."/>
        </authorList>
    </citation>
    <scope>NUCLEOTIDE SEQUENCE [LARGE SCALE GENOMIC DNA]</scope>
    <source>
        <strain evidence="5 6">LMG 21510</strain>
    </source>
</reference>
<proteinExistence type="predicted"/>
<protein>
    <submittedName>
        <fullName evidence="5">HTH-type transcriptional regulator BetI</fullName>
    </submittedName>
</protein>
<name>A0ABN7YRZ4_9BURK</name>
<evidence type="ECO:0000256" key="1">
    <source>
        <dbReference type="ARBA" id="ARBA00023125"/>
    </source>
</evidence>
<evidence type="ECO:0000256" key="2">
    <source>
        <dbReference type="PROSITE-ProRule" id="PRU00335"/>
    </source>
</evidence>
<keyword evidence="6" id="KW-1185">Reference proteome</keyword>
<dbReference type="InterPro" id="IPR001647">
    <property type="entry name" value="HTH_TetR"/>
</dbReference>
<evidence type="ECO:0000256" key="3">
    <source>
        <dbReference type="SAM" id="MobiDB-lite"/>
    </source>
</evidence>
<dbReference type="EMBL" id="CAJZAH010000002">
    <property type="protein sequence ID" value="CAG9175000.1"/>
    <property type="molecule type" value="Genomic_DNA"/>
</dbReference>
<dbReference type="PRINTS" id="PR00455">
    <property type="entry name" value="HTHTETR"/>
</dbReference>
<dbReference type="SUPFAM" id="SSF48498">
    <property type="entry name" value="Tetracyclin repressor-like, C-terminal domain"/>
    <property type="match status" value="1"/>
</dbReference>
<keyword evidence="1 2" id="KW-0238">DNA-binding</keyword>
<dbReference type="RefSeq" id="WP_222202123.1">
    <property type="nucleotide sequence ID" value="NZ_CAJZAH010000002.1"/>
</dbReference>
<feature type="compositionally biased region" description="Low complexity" evidence="3">
    <location>
        <begin position="1"/>
        <end position="23"/>
    </location>
</feature>
<gene>
    <name evidence="5" type="primary">betI_3</name>
    <name evidence="5" type="ORF">LMG21510_02752</name>
</gene>
<dbReference type="InterPro" id="IPR050109">
    <property type="entry name" value="HTH-type_TetR-like_transc_reg"/>
</dbReference>
<dbReference type="InterPro" id="IPR036271">
    <property type="entry name" value="Tet_transcr_reg_TetR-rel_C_sf"/>
</dbReference>
<feature type="domain" description="HTH tetR-type" evidence="4">
    <location>
        <begin position="27"/>
        <end position="87"/>
    </location>
</feature>
<evidence type="ECO:0000313" key="5">
    <source>
        <dbReference type="EMBL" id="CAG9175000.1"/>
    </source>
</evidence>
<dbReference type="PROSITE" id="PS50977">
    <property type="entry name" value="HTH_TETR_2"/>
    <property type="match status" value="1"/>
</dbReference>
<accession>A0ABN7YRZ4</accession>
<dbReference type="SUPFAM" id="SSF46689">
    <property type="entry name" value="Homeodomain-like"/>
    <property type="match status" value="1"/>
</dbReference>
<sequence>MPSTSPPATTAPAARRPGRPAAGLDAQRQRDRLIDAATELFAEHGVAATSVKAIAARAGVTPALVHYYFPTRLQLLDAVADHRLGPMVDSVFGVQTQAGDSPADMLAGIAERMIREAAARPWFPPLWLREIVSLDGQLRERVLQRIGLQHAVTVAMLAGAARARGQLDPAIQAPLVVVSVFGIALLPLATRHIWQQLPGADAIDIESLVGHARAVLTHGMTAATAAGTAPDPAPLP</sequence>
<comment type="caution">
    <text evidence="5">The sequence shown here is derived from an EMBL/GenBank/DDBJ whole genome shotgun (WGS) entry which is preliminary data.</text>
</comment>
<feature type="DNA-binding region" description="H-T-H motif" evidence="2">
    <location>
        <begin position="50"/>
        <end position="69"/>
    </location>
</feature>